<sequence length="161" mass="17817">MLTQPTAHEGFERIFHLRPSDHLSPVYTKDELQAILLQVATSPPLSALGVPQRGIREYFGDGRSRGERDRGGWRGRVHGHFPQADGVGSPLNRASDRPRQHNIRHPGSESTSTSWRRRENVFQDDHVVTGLASHAISRDPELATPSKHSGSGSAEFPTTID</sequence>
<proteinExistence type="predicted"/>
<evidence type="ECO:0000256" key="1">
    <source>
        <dbReference type="SAM" id="MobiDB-lite"/>
    </source>
</evidence>
<name>A0A4S4L0K9_9AGAM</name>
<protein>
    <submittedName>
        <fullName evidence="2">Uncharacterized protein</fullName>
    </submittedName>
</protein>
<keyword evidence="3" id="KW-1185">Reference proteome</keyword>
<evidence type="ECO:0000313" key="3">
    <source>
        <dbReference type="Proteomes" id="UP000308199"/>
    </source>
</evidence>
<dbReference type="Proteomes" id="UP000308199">
    <property type="component" value="Unassembled WGS sequence"/>
</dbReference>
<gene>
    <name evidence="2" type="ORF">EW145_g5270</name>
</gene>
<dbReference type="OrthoDB" id="3512845at2759"/>
<feature type="compositionally biased region" description="Basic and acidic residues" evidence="1">
    <location>
        <begin position="59"/>
        <end position="72"/>
    </location>
</feature>
<feature type="region of interest" description="Disordered" evidence="1">
    <location>
        <begin position="133"/>
        <end position="161"/>
    </location>
</feature>
<accession>A0A4S4L0K9</accession>
<dbReference type="EMBL" id="SGPK01000312">
    <property type="protein sequence ID" value="THH04782.1"/>
    <property type="molecule type" value="Genomic_DNA"/>
</dbReference>
<comment type="caution">
    <text evidence="2">The sequence shown here is derived from an EMBL/GenBank/DDBJ whole genome shotgun (WGS) entry which is preliminary data.</text>
</comment>
<evidence type="ECO:0000313" key="2">
    <source>
        <dbReference type="EMBL" id="THH04782.1"/>
    </source>
</evidence>
<organism evidence="2 3">
    <name type="scientific">Phellinidium pouzarii</name>
    <dbReference type="NCBI Taxonomy" id="167371"/>
    <lineage>
        <taxon>Eukaryota</taxon>
        <taxon>Fungi</taxon>
        <taxon>Dikarya</taxon>
        <taxon>Basidiomycota</taxon>
        <taxon>Agaricomycotina</taxon>
        <taxon>Agaricomycetes</taxon>
        <taxon>Hymenochaetales</taxon>
        <taxon>Hymenochaetaceae</taxon>
        <taxon>Phellinidium</taxon>
    </lineage>
</organism>
<reference evidence="2 3" key="1">
    <citation type="submission" date="2019-02" db="EMBL/GenBank/DDBJ databases">
        <title>Genome sequencing of the rare red list fungi Phellinidium pouzarii.</title>
        <authorList>
            <person name="Buettner E."/>
            <person name="Kellner H."/>
        </authorList>
    </citation>
    <scope>NUCLEOTIDE SEQUENCE [LARGE SCALE GENOMIC DNA]</scope>
    <source>
        <strain evidence="2 3">DSM 108285</strain>
    </source>
</reference>
<dbReference type="AlphaFoldDB" id="A0A4S4L0K9"/>
<feature type="region of interest" description="Disordered" evidence="1">
    <location>
        <begin position="59"/>
        <end position="117"/>
    </location>
</feature>